<reference evidence="2 3" key="1">
    <citation type="submission" date="2017-12" db="EMBL/GenBank/DDBJ databases">
        <title>Phylogenetic diversity of female urinary microbiome.</title>
        <authorList>
            <person name="Thomas-White K."/>
            <person name="Wolfe A.J."/>
        </authorList>
    </citation>
    <scope>NUCLEOTIDE SEQUENCE [LARGE SCALE GENOMIC DNA]</scope>
    <source>
        <strain evidence="2 3">UMB0898</strain>
    </source>
</reference>
<dbReference type="HAMAP" id="MF_00652">
    <property type="entry name" value="UPF0246"/>
    <property type="match status" value="1"/>
</dbReference>
<protein>
    <recommendedName>
        <fullName evidence="1">UPF0246 protein CYJ57_01295</fullName>
    </recommendedName>
</protein>
<evidence type="ECO:0000313" key="2">
    <source>
        <dbReference type="EMBL" id="PKY90526.1"/>
    </source>
</evidence>
<evidence type="ECO:0000256" key="1">
    <source>
        <dbReference type="HAMAP-Rule" id="MF_00652"/>
    </source>
</evidence>
<comment type="similarity">
    <text evidence="1">Belongs to the UPF0246 family.</text>
</comment>
<dbReference type="InterPro" id="IPR005583">
    <property type="entry name" value="YaaA"/>
</dbReference>
<sequence>MVKLSKERYFKNKLRRITMQPLIAIISPAKTFTDEEVISSISLPIFQRKADQLIQHLATYSPKELAQLYRSNESIALTNYQRFQDWDAVQMSPALLCYNGLQFKAMQADVMTESMWRYLTEHLRILSALYGVLRPFDAIKPYRLDFNCQLQLDSSSSLYDFWGEKVAQALSLDGGTLLNLASAEFSKLVLPYLDRSKVQVIDFDFYKYDVEKERYYQPATLAKQARGAMVRFLAEKEVSDPTELKAFQELGLSFDAERSSTTHYVYCTKS</sequence>
<name>A0A2I1K4F6_9LACT</name>
<dbReference type="Pfam" id="PF03883">
    <property type="entry name" value="H2O2_YaaD"/>
    <property type="match status" value="1"/>
</dbReference>
<organism evidence="2 3">
    <name type="scientific">Falseniella ignava</name>
    <dbReference type="NCBI Taxonomy" id="137730"/>
    <lineage>
        <taxon>Bacteria</taxon>
        <taxon>Bacillati</taxon>
        <taxon>Bacillota</taxon>
        <taxon>Bacilli</taxon>
        <taxon>Lactobacillales</taxon>
        <taxon>Aerococcaceae</taxon>
        <taxon>Falseniella</taxon>
    </lineage>
</organism>
<evidence type="ECO:0000313" key="3">
    <source>
        <dbReference type="Proteomes" id="UP000234384"/>
    </source>
</evidence>
<dbReference type="AlphaFoldDB" id="A0A2I1K4F6"/>
<dbReference type="OrthoDB" id="9777133at2"/>
<dbReference type="GO" id="GO:0005829">
    <property type="term" value="C:cytosol"/>
    <property type="evidence" value="ECO:0007669"/>
    <property type="project" value="TreeGrafter"/>
</dbReference>
<dbReference type="NCBIfam" id="NF002543">
    <property type="entry name" value="PRK02101.1-4"/>
    <property type="match status" value="1"/>
</dbReference>
<proteinExistence type="inferred from homology"/>
<dbReference type="PANTHER" id="PTHR30283">
    <property type="entry name" value="PEROXIDE STRESS RESPONSE PROTEIN YAAA"/>
    <property type="match status" value="1"/>
</dbReference>
<comment type="caution">
    <text evidence="2">The sequence shown here is derived from an EMBL/GenBank/DDBJ whole genome shotgun (WGS) entry which is preliminary data.</text>
</comment>
<dbReference type="GO" id="GO:0033194">
    <property type="term" value="P:response to hydroperoxide"/>
    <property type="evidence" value="ECO:0007669"/>
    <property type="project" value="TreeGrafter"/>
</dbReference>
<accession>A0A2I1K4F6</accession>
<dbReference type="PANTHER" id="PTHR30283:SF4">
    <property type="entry name" value="PEROXIDE STRESS RESISTANCE PROTEIN YAAA"/>
    <property type="match status" value="1"/>
</dbReference>
<dbReference type="EMBL" id="PKHE01000002">
    <property type="protein sequence ID" value="PKY90526.1"/>
    <property type="molecule type" value="Genomic_DNA"/>
</dbReference>
<gene>
    <name evidence="2" type="ORF">CYJ57_01295</name>
</gene>
<dbReference type="Proteomes" id="UP000234384">
    <property type="component" value="Unassembled WGS sequence"/>
</dbReference>